<feature type="non-terminal residue" evidence="1">
    <location>
        <position position="152"/>
    </location>
</feature>
<accession>A0A0F8YIL9</accession>
<protein>
    <submittedName>
        <fullName evidence="1">Uncharacterized protein</fullName>
    </submittedName>
</protein>
<name>A0A0F8YIL9_9ZZZZ</name>
<organism evidence="1">
    <name type="scientific">marine sediment metagenome</name>
    <dbReference type="NCBI Taxonomy" id="412755"/>
    <lineage>
        <taxon>unclassified sequences</taxon>
        <taxon>metagenomes</taxon>
        <taxon>ecological metagenomes</taxon>
    </lineage>
</organism>
<dbReference type="EMBL" id="LAZR01056726">
    <property type="protein sequence ID" value="KKK73580.1"/>
    <property type="molecule type" value="Genomic_DNA"/>
</dbReference>
<sequence length="152" mass="17301">MPNVIAEKKTSSFAEEVHDFYVTNGFKGSDDELHSYINLVLGYNIPRVGVCKDHRGPFDFVADNFFERKGIRNTLSFGCRTGGKTLNLAILNILDLFFKPACEIVEVGAILAQAQRCYRYVEDFLSTKHLFKDVTKITQGETRLRNRSMLQV</sequence>
<evidence type="ECO:0000313" key="1">
    <source>
        <dbReference type="EMBL" id="KKK73580.1"/>
    </source>
</evidence>
<dbReference type="AlphaFoldDB" id="A0A0F8YIL9"/>
<comment type="caution">
    <text evidence="1">The sequence shown here is derived from an EMBL/GenBank/DDBJ whole genome shotgun (WGS) entry which is preliminary data.</text>
</comment>
<proteinExistence type="predicted"/>
<reference evidence="1" key="1">
    <citation type="journal article" date="2015" name="Nature">
        <title>Complex archaea that bridge the gap between prokaryotes and eukaryotes.</title>
        <authorList>
            <person name="Spang A."/>
            <person name="Saw J.H."/>
            <person name="Jorgensen S.L."/>
            <person name="Zaremba-Niedzwiedzka K."/>
            <person name="Martijn J."/>
            <person name="Lind A.E."/>
            <person name="van Eijk R."/>
            <person name="Schleper C."/>
            <person name="Guy L."/>
            <person name="Ettema T.J."/>
        </authorList>
    </citation>
    <scope>NUCLEOTIDE SEQUENCE</scope>
</reference>
<gene>
    <name evidence="1" type="ORF">LCGC14_2892400</name>
</gene>